<keyword evidence="3 6" id="KW-0812">Transmembrane</keyword>
<dbReference type="Pfam" id="PF01384">
    <property type="entry name" value="PHO4"/>
    <property type="match status" value="1"/>
</dbReference>
<dbReference type="PANTHER" id="PTHR11101">
    <property type="entry name" value="PHOSPHATE TRANSPORTER"/>
    <property type="match status" value="1"/>
</dbReference>
<evidence type="ECO:0000313" key="8">
    <source>
        <dbReference type="Proteomes" id="UP001247307"/>
    </source>
</evidence>
<dbReference type="AlphaFoldDB" id="A0AAE3YGQ3"/>
<feature type="transmembrane region" description="Helical" evidence="6">
    <location>
        <begin position="6"/>
        <end position="23"/>
    </location>
</feature>
<evidence type="ECO:0000313" key="7">
    <source>
        <dbReference type="EMBL" id="MDR6891942.1"/>
    </source>
</evidence>
<feature type="transmembrane region" description="Helical" evidence="6">
    <location>
        <begin position="44"/>
        <end position="66"/>
    </location>
</feature>
<reference evidence="7" key="1">
    <citation type="submission" date="2023-07" db="EMBL/GenBank/DDBJ databases">
        <title>Sequencing the genomes of 1000 actinobacteria strains.</title>
        <authorList>
            <person name="Klenk H.-P."/>
        </authorList>
    </citation>
    <scope>NUCLEOTIDE SEQUENCE</scope>
    <source>
        <strain evidence="7">DSM 13988</strain>
    </source>
</reference>
<evidence type="ECO:0000256" key="1">
    <source>
        <dbReference type="ARBA" id="ARBA00004141"/>
    </source>
</evidence>
<dbReference type="PANTHER" id="PTHR11101:SF80">
    <property type="entry name" value="PHOSPHATE TRANSPORTER"/>
    <property type="match status" value="1"/>
</dbReference>
<feature type="transmembrane region" description="Helical" evidence="6">
    <location>
        <begin position="107"/>
        <end position="127"/>
    </location>
</feature>
<evidence type="ECO:0000256" key="4">
    <source>
        <dbReference type="ARBA" id="ARBA00022989"/>
    </source>
</evidence>
<feature type="transmembrane region" description="Helical" evidence="6">
    <location>
        <begin position="78"/>
        <end position="95"/>
    </location>
</feature>
<evidence type="ECO:0000256" key="5">
    <source>
        <dbReference type="ARBA" id="ARBA00023136"/>
    </source>
</evidence>
<feature type="transmembrane region" description="Helical" evidence="6">
    <location>
        <begin position="199"/>
        <end position="218"/>
    </location>
</feature>
<organism evidence="7 8">
    <name type="scientific">Falsarthrobacter nasiphocae</name>
    <dbReference type="NCBI Taxonomy" id="189863"/>
    <lineage>
        <taxon>Bacteria</taxon>
        <taxon>Bacillati</taxon>
        <taxon>Actinomycetota</taxon>
        <taxon>Actinomycetes</taxon>
        <taxon>Micrococcales</taxon>
        <taxon>Micrococcaceae</taxon>
        <taxon>Falsarthrobacter</taxon>
    </lineage>
</organism>
<evidence type="ECO:0000256" key="3">
    <source>
        <dbReference type="ARBA" id="ARBA00022692"/>
    </source>
</evidence>
<keyword evidence="2" id="KW-0813">Transport</keyword>
<comment type="caution">
    <text evidence="7">The sequence shown here is derived from an EMBL/GenBank/DDBJ whole genome shotgun (WGS) entry which is preliminary data.</text>
</comment>
<dbReference type="EMBL" id="JAVDUI010000001">
    <property type="protein sequence ID" value="MDR6891942.1"/>
    <property type="molecule type" value="Genomic_DNA"/>
</dbReference>
<dbReference type="RefSeq" id="WP_309850281.1">
    <property type="nucleotide sequence ID" value="NZ_BAAAIU010000023.1"/>
</dbReference>
<keyword evidence="5 6" id="KW-0472">Membrane</keyword>
<feature type="transmembrane region" description="Helical" evidence="6">
    <location>
        <begin position="305"/>
        <end position="328"/>
    </location>
</feature>
<dbReference type="InterPro" id="IPR001204">
    <property type="entry name" value="Phos_transporter"/>
</dbReference>
<proteinExistence type="predicted"/>
<feature type="transmembrane region" description="Helical" evidence="6">
    <location>
        <begin position="133"/>
        <end position="157"/>
    </location>
</feature>
<evidence type="ECO:0000256" key="6">
    <source>
        <dbReference type="SAM" id="Phobius"/>
    </source>
</evidence>
<accession>A0AAE3YGQ3</accession>
<name>A0AAE3YGQ3_9MICC</name>
<sequence>MDAALLLAALVASAGFVLINGMLDAPHAFAPPVRTRALTPRAAVTLSAALTAAGVLMATGLMPAVLVSFEVPPGRSGLVLILAAALGAAAWGAVAHWRRMPSSSTHALLSSVLGASLAAGVIGHPTLWAKPGLLLVSIIVPLLVGPWLGFALAWLVANAVTFVRRGAAAGTVNRNSRLNQSVMSGLFAMAHGLQDGQRAYLLFTGAFIASGAAITPAGHWALTLTAAALLGGGASLGSWRVARTLTHRMTRLDPASGSVGSATAAALLAAGMMVNLPLSSAQVSTASLLGAAEATPFHHTSWRTVLTILLFWLITPVGAAFLGGFFYLTASALVF</sequence>
<gene>
    <name evidence="7" type="ORF">J2S35_000882</name>
</gene>
<feature type="transmembrane region" description="Helical" evidence="6">
    <location>
        <begin position="224"/>
        <end position="242"/>
    </location>
</feature>
<evidence type="ECO:0000256" key="2">
    <source>
        <dbReference type="ARBA" id="ARBA00022448"/>
    </source>
</evidence>
<protein>
    <submittedName>
        <fullName evidence="7">PiT family inorganic phosphate transporter</fullName>
    </submittedName>
</protein>
<keyword evidence="8" id="KW-1185">Reference proteome</keyword>
<dbReference type="GO" id="GO:0035435">
    <property type="term" value="P:phosphate ion transmembrane transport"/>
    <property type="evidence" value="ECO:0007669"/>
    <property type="project" value="TreeGrafter"/>
</dbReference>
<dbReference type="GO" id="GO:0005315">
    <property type="term" value="F:phosphate transmembrane transporter activity"/>
    <property type="evidence" value="ECO:0007669"/>
    <property type="project" value="InterPro"/>
</dbReference>
<comment type="subcellular location">
    <subcellularLocation>
        <location evidence="1">Membrane</location>
        <topology evidence="1">Multi-pass membrane protein</topology>
    </subcellularLocation>
</comment>
<keyword evidence="4 6" id="KW-1133">Transmembrane helix</keyword>
<dbReference type="GO" id="GO:0016020">
    <property type="term" value="C:membrane"/>
    <property type="evidence" value="ECO:0007669"/>
    <property type="project" value="UniProtKB-SubCell"/>
</dbReference>
<dbReference type="Proteomes" id="UP001247307">
    <property type="component" value="Unassembled WGS sequence"/>
</dbReference>